<feature type="compositionally biased region" description="Low complexity" evidence="6">
    <location>
        <begin position="73"/>
        <end position="93"/>
    </location>
</feature>
<evidence type="ECO:0000256" key="4">
    <source>
        <dbReference type="ARBA" id="ARBA00022801"/>
    </source>
</evidence>
<dbReference type="Pfam" id="PF14541">
    <property type="entry name" value="TAXi_C"/>
    <property type="match status" value="1"/>
</dbReference>
<dbReference type="InterPro" id="IPR001969">
    <property type="entry name" value="Aspartic_peptidase_AS"/>
</dbReference>
<evidence type="ECO:0000256" key="7">
    <source>
        <dbReference type="SAM" id="SignalP"/>
    </source>
</evidence>
<dbReference type="InterPro" id="IPR032799">
    <property type="entry name" value="TAXi_C"/>
</dbReference>
<protein>
    <submittedName>
        <fullName evidence="9">Protein ASPARTIC PROTEASE IN GUARD CELL 1</fullName>
    </submittedName>
</protein>
<dbReference type="PROSITE" id="PS00141">
    <property type="entry name" value="ASP_PROTEASE"/>
    <property type="match status" value="1"/>
</dbReference>
<dbReference type="PANTHER" id="PTHR13683:SF775">
    <property type="entry name" value="EUKARYOTIC ASPARTYL PROTEASE FAMILY PROTEIN"/>
    <property type="match status" value="1"/>
</dbReference>
<dbReference type="EMBL" id="JAUJYO010000012">
    <property type="protein sequence ID" value="KAK1301977.1"/>
    <property type="molecule type" value="Genomic_DNA"/>
</dbReference>
<feature type="chain" id="PRO_5043798937" evidence="7">
    <location>
        <begin position="26"/>
        <end position="479"/>
    </location>
</feature>
<reference evidence="9" key="1">
    <citation type="journal article" date="2023" name="Nat. Commun.">
        <title>Diploid and tetraploid genomes of Acorus and the evolution of monocots.</title>
        <authorList>
            <person name="Ma L."/>
            <person name="Liu K.W."/>
            <person name="Li Z."/>
            <person name="Hsiao Y.Y."/>
            <person name="Qi Y."/>
            <person name="Fu T."/>
            <person name="Tang G.D."/>
            <person name="Zhang D."/>
            <person name="Sun W.H."/>
            <person name="Liu D.K."/>
            <person name="Li Y."/>
            <person name="Chen G.Z."/>
            <person name="Liu X.D."/>
            <person name="Liao X.Y."/>
            <person name="Jiang Y.T."/>
            <person name="Yu X."/>
            <person name="Hao Y."/>
            <person name="Huang J."/>
            <person name="Zhao X.W."/>
            <person name="Ke S."/>
            <person name="Chen Y.Y."/>
            <person name="Wu W.L."/>
            <person name="Hsu J.L."/>
            <person name="Lin Y.F."/>
            <person name="Huang M.D."/>
            <person name="Li C.Y."/>
            <person name="Huang L."/>
            <person name="Wang Z.W."/>
            <person name="Zhao X."/>
            <person name="Zhong W.Y."/>
            <person name="Peng D.H."/>
            <person name="Ahmad S."/>
            <person name="Lan S."/>
            <person name="Zhang J.S."/>
            <person name="Tsai W.C."/>
            <person name="Van de Peer Y."/>
            <person name="Liu Z.J."/>
        </authorList>
    </citation>
    <scope>NUCLEOTIDE SEQUENCE</scope>
    <source>
        <strain evidence="9">CP</strain>
    </source>
</reference>
<comment type="caution">
    <text evidence="9">The sequence shown here is derived from an EMBL/GenBank/DDBJ whole genome shotgun (WGS) entry which is preliminary data.</text>
</comment>
<name>A0AAV9DLA6_ACOCL</name>
<dbReference type="FunFam" id="2.40.70.10:FF:000031">
    <property type="entry name" value="Aspartyl protease AED1"/>
    <property type="match status" value="1"/>
</dbReference>
<evidence type="ECO:0000256" key="5">
    <source>
        <dbReference type="PIRSR" id="PIRSR601461-1"/>
    </source>
</evidence>
<evidence type="ECO:0000256" key="6">
    <source>
        <dbReference type="SAM" id="MobiDB-lite"/>
    </source>
</evidence>
<sequence>MAPNPKPLLLITSLLLLPLLSLSSSRTLPHPKSSTTTTTTTLSITQILQNTQTPLSSSSHQSNPPTPKPPSSPFSLPLHSRSSLPNNPHHIPSSSYRSLTLSRLLRDSLRVSSLLSCLSLAHNTSSPIVSGTSQGSGEYFTRLSFGRPPKPLSLVLDTGSDLTWLQCRPCLDCYQQSDPIFDPSSSSSYSPLPCSSPLCRSLDVSACARNRSCLYQVSYGDGSFTVGDFASESVAFGDGNDQRIALGCGHDNEGLFVGAAGLLGLGAGALSFPSQIKVSTFSYCLVDRDSVDSSTLDFGSAAASDAAAVTAPLLRNRKMETFYYVGMTGMSVGGEVLSIPASAFEMDEAGEGGVIVDSGTAVTRLPVEAYGSLREAFKKGTGGLPAAEGVALFDTCYDLSGRESVEVPTVAFHFAGGKSLALAAKNYLIPVDSEGTFCFAFAPTGTTGRLSIIGNLQQQGTRVAFDVANSVVSFTPNKC</sequence>
<dbReference type="InterPro" id="IPR021109">
    <property type="entry name" value="Peptidase_aspartic_dom_sf"/>
</dbReference>
<feature type="active site" evidence="5">
    <location>
        <position position="157"/>
    </location>
</feature>
<evidence type="ECO:0000256" key="3">
    <source>
        <dbReference type="ARBA" id="ARBA00022729"/>
    </source>
</evidence>
<dbReference type="SUPFAM" id="SSF50630">
    <property type="entry name" value="Acid proteases"/>
    <property type="match status" value="1"/>
</dbReference>
<feature type="region of interest" description="Disordered" evidence="6">
    <location>
        <begin position="50"/>
        <end position="93"/>
    </location>
</feature>
<dbReference type="PROSITE" id="PS51767">
    <property type="entry name" value="PEPTIDASE_A1"/>
    <property type="match status" value="1"/>
</dbReference>
<dbReference type="FunFam" id="2.40.70.10:FF:000010">
    <property type="entry name" value="Aspartyl protease family protein 2"/>
    <property type="match status" value="1"/>
</dbReference>
<keyword evidence="2 9" id="KW-0645">Protease</keyword>
<reference evidence="9" key="2">
    <citation type="submission" date="2023-06" db="EMBL/GenBank/DDBJ databases">
        <authorList>
            <person name="Ma L."/>
            <person name="Liu K.-W."/>
            <person name="Li Z."/>
            <person name="Hsiao Y.-Y."/>
            <person name="Qi Y."/>
            <person name="Fu T."/>
            <person name="Tang G."/>
            <person name="Zhang D."/>
            <person name="Sun W.-H."/>
            <person name="Liu D.-K."/>
            <person name="Li Y."/>
            <person name="Chen G.-Z."/>
            <person name="Liu X.-D."/>
            <person name="Liao X.-Y."/>
            <person name="Jiang Y.-T."/>
            <person name="Yu X."/>
            <person name="Hao Y."/>
            <person name="Huang J."/>
            <person name="Zhao X.-W."/>
            <person name="Ke S."/>
            <person name="Chen Y.-Y."/>
            <person name="Wu W.-L."/>
            <person name="Hsu J.-L."/>
            <person name="Lin Y.-F."/>
            <person name="Huang M.-D."/>
            <person name="Li C.-Y."/>
            <person name="Huang L."/>
            <person name="Wang Z.-W."/>
            <person name="Zhao X."/>
            <person name="Zhong W.-Y."/>
            <person name="Peng D.-H."/>
            <person name="Ahmad S."/>
            <person name="Lan S."/>
            <person name="Zhang J.-S."/>
            <person name="Tsai W.-C."/>
            <person name="Van De Peer Y."/>
            <person name="Liu Z.-J."/>
        </authorList>
    </citation>
    <scope>NUCLEOTIDE SEQUENCE</scope>
    <source>
        <strain evidence="9">CP</strain>
        <tissue evidence="9">Leaves</tissue>
    </source>
</reference>
<dbReference type="InterPro" id="IPR033121">
    <property type="entry name" value="PEPTIDASE_A1"/>
</dbReference>
<dbReference type="AlphaFoldDB" id="A0AAV9DLA6"/>
<gene>
    <name evidence="9" type="primary">ASPG1</name>
    <name evidence="9" type="ORF">QJS10_CPB12g00450</name>
</gene>
<comment type="similarity">
    <text evidence="1">Belongs to the peptidase A1 family.</text>
</comment>
<dbReference type="Pfam" id="PF14543">
    <property type="entry name" value="TAXi_N"/>
    <property type="match status" value="1"/>
</dbReference>
<evidence type="ECO:0000259" key="8">
    <source>
        <dbReference type="PROSITE" id="PS51767"/>
    </source>
</evidence>
<organism evidence="9 10">
    <name type="scientific">Acorus calamus</name>
    <name type="common">Sweet flag</name>
    <dbReference type="NCBI Taxonomy" id="4465"/>
    <lineage>
        <taxon>Eukaryota</taxon>
        <taxon>Viridiplantae</taxon>
        <taxon>Streptophyta</taxon>
        <taxon>Embryophyta</taxon>
        <taxon>Tracheophyta</taxon>
        <taxon>Spermatophyta</taxon>
        <taxon>Magnoliopsida</taxon>
        <taxon>Liliopsida</taxon>
        <taxon>Acoraceae</taxon>
        <taxon>Acorus</taxon>
    </lineage>
</organism>
<keyword evidence="4" id="KW-0378">Hydrolase</keyword>
<evidence type="ECO:0000313" key="9">
    <source>
        <dbReference type="EMBL" id="KAK1301977.1"/>
    </source>
</evidence>
<dbReference type="GO" id="GO:0004190">
    <property type="term" value="F:aspartic-type endopeptidase activity"/>
    <property type="evidence" value="ECO:0007669"/>
    <property type="project" value="InterPro"/>
</dbReference>
<accession>A0AAV9DLA6</accession>
<dbReference type="InterPro" id="IPR032861">
    <property type="entry name" value="TAXi_N"/>
</dbReference>
<dbReference type="InterPro" id="IPR001461">
    <property type="entry name" value="Aspartic_peptidase_A1"/>
</dbReference>
<feature type="signal peptide" evidence="7">
    <location>
        <begin position="1"/>
        <end position="25"/>
    </location>
</feature>
<dbReference type="GO" id="GO:0006508">
    <property type="term" value="P:proteolysis"/>
    <property type="evidence" value="ECO:0007669"/>
    <property type="project" value="UniProtKB-KW"/>
</dbReference>
<evidence type="ECO:0000256" key="2">
    <source>
        <dbReference type="ARBA" id="ARBA00022670"/>
    </source>
</evidence>
<evidence type="ECO:0000313" key="10">
    <source>
        <dbReference type="Proteomes" id="UP001180020"/>
    </source>
</evidence>
<keyword evidence="10" id="KW-1185">Reference proteome</keyword>
<keyword evidence="3 7" id="KW-0732">Signal</keyword>
<dbReference type="Gene3D" id="2.40.70.10">
    <property type="entry name" value="Acid Proteases"/>
    <property type="match status" value="2"/>
</dbReference>
<dbReference type="PANTHER" id="PTHR13683">
    <property type="entry name" value="ASPARTYL PROTEASES"/>
    <property type="match status" value="1"/>
</dbReference>
<proteinExistence type="inferred from homology"/>
<feature type="domain" description="Peptidase A1" evidence="8">
    <location>
        <begin position="139"/>
        <end position="475"/>
    </location>
</feature>
<evidence type="ECO:0000256" key="1">
    <source>
        <dbReference type="ARBA" id="ARBA00007447"/>
    </source>
</evidence>
<dbReference type="Proteomes" id="UP001180020">
    <property type="component" value="Unassembled WGS sequence"/>
</dbReference>
<feature type="active site" evidence="5">
    <location>
        <position position="357"/>
    </location>
</feature>